<reference evidence="2 3" key="1">
    <citation type="submission" date="2019-07" db="EMBL/GenBank/DDBJ databases">
        <title>Draft genome assembly of a fouling barnacle, Amphibalanus amphitrite (Darwin, 1854): The first reference genome for Thecostraca.</title>
        <authorList>
            <person name="Kim W."/>
        </authorList>
    </citation>
    <scope>NUCLEOTIDE SEQUENCE [LARGE SCALE GENOMIC DNA]</scope>
    <source>
        <strain evidence="2">SNU_AA5</strain>
        <tissue evidence="2">Soma without cirri and trophi</tissue>
    </source>
</reference>
<organism evidence="2 3">
    <name type="scientific">Amphibalanus amphitrite</name>
    <name type="common">Striped barnacle</name>
    <name type="synonym">Balanus amphitrite</name>
    <dbReference type="NCBI Taxonomy" id="1232801"/>
    <lineage>
        <taxon>Eukaryota</taxon>
        <taxon>Metazoa</taxon>
        <taxon>Ecdysozoa</taxon>
        <taxon>Arthropoda</taxon>
        <taxon>Crustacea</taxon>
        <taxon>Multicrustacea</taxon>
        <taxon>Cirripedia</taxon>
        <taxon>Thoracica</taxon>
        <taxon>Thoracicalcarea</taxon>
        <taxon>Balanomorpha</taxon>
        <taxon>Balanoidea</taxon>
        <taxon>Balanidae</taxon>
        <taxon>Amphibalaninae</taxon>
        <taxon>Amphibalanus</taxon>
    </lineage>
</organism>
<dbReference type="AlphaFoldDB" id="A0A6A4WS62"/>
<dbReference type="GO" id="GO:0003824">
    <property type="term" value="F:catalytic activity"/>
    <property type="evidence" value="ECO:0007669"/>
    <property type="project" value="InterPro"/>
</dbReference>
<accession>A0A6A4WS62</accession>
<comment type="caution">
    <text evidence="2">The sequence shown here is derived from an EMBL/GenBank/DDBJ whole genome shotgun (WGS) entry which is preliminary data.</text>
</comment>
<protein>
    <recommendedName>
        <fullName evidence="1">Endonuclease/exonuclease/phosphatase domain-containing protein</fullName>
    </recommendedName>
</protein>
<keyword evidence="3" id="KW-1185">Reference proteome</keyword>
<dbReference type="Proteomes" id="UP000440578">
    <property type="component" value="Unassembled WGS sequence"/>
</dbReference>
<dbReference type="SUPFAM" id="SSF56219">
    <property type="entry name" value="DNase I-like"/>
    <property type="match status" value="1"/>
</dbReference>
<dbReference type="Pfam" id="PF03372">
    <property type="entry name" value="Exo_endo_phos"/>
    <property type="match status" value="1"/>
</dbReference>
<sequence length="409" mass="45659">MRPTTPNRLVPIPGYQLVRRDRPDNRGYGGVAVAARESLELTTVERPGPPVAGSKLESLWVQLRAGSYRVMVCAAYRPPAQTQAQVSADLDELEEQIQHVLTRHSGPIVIAGDLNINIACDTTANTRLRQLLTTYTLQQHVNGPTYRSSGSTIDVICSTHRVTRAGILHCTYSPHNWTRALLPLPDYRPRESAVTARCWSRLDRGEVNRLLAAVDWSPVFASDDPGVQWDYFLATTRPILDTVAPVKRRKVFNPTAPFITSDTKDLMSRRRAALRVQDRDTYKTLNRQVRSAIRRDSREELDRRLREVGPSGMWRVARPIIGSSRPTRSAPSADVDALNRYFVSVGPDTARQVDTSGPELPVRLPRVATGRFQVAPISPDDLYDGGAATPKATRNRQRSRYLRLPVAAS</sequence>
<dbReference type="Gene3D" id="3.60.10.10">
    <property type="entry name" value="Endonuclease/exonuclease/phosphatase"/>
    <property type="match status" value="1"/>
</dbReference>
<evidence type="ECO:0000313" key="3">
    <source>
        <dbReference type="Proteomes" id="UP000440578"/>
    </source>
</evidence>
<dbReference type="InterPro" id="IPR036691">
    <property type="entry name" value="Endo/exonu/phosph_ase_sf"/>
</dbReference>
<dbReference type="InterPro" id="IPR005135">
    <property type="entry name" value="Endo/exonuclease/phosphatase"/>
</dbReference>
<name>A0A6A4WS62_AMPAM</name>
<evidence type="ECO:0000259" key="1">
    <source>
        <dbReference type="Pfam" id="PF03372"/>
    </source>
</evidence>
<dbReference type="OrthoDB" id="6078042at2759"/>
<evidence type="ECO:0000313" key="2">
    <source>
        <dbReference type="EMBL" id="KAF0304968.1"/>
    </source>
</evidence>
<proteinExistence type="predicted"/>
<dbReference type="PANTHER" id="PTHR33776">
    <property type="entry name" value="ENDO/EXONUCLEASE/PHOSPHATASE DOMAIN-CONTAINING PROTEIN"/>
    <property type="match status" value="1"/>
</dbReference>
<dbReference type="EMBL" id="VIIS01000792">
    <property type="protein sequence ID" value="KAF0304968.1"/>
    <property type="molecule type" value="Genomic_DNA"/>
</dbReference>
<dbReference type="PANTHER" id="PTHR33776:SF3">
    <property type="entry name" value="PHD-TYPE DOMAIN-CONTAINING PROTEIN"/>
    <property type="match status" value="1"/>
</dbReference>
<gene>
    <name evidence="2" type="ORF">FJT64_002627</name>
</gene>
<feature type="domain" description="Endonuclease/exonuclease/phosphatase" evidence="1">
    <location>
        <begin position="22"/>
        <end position="168"/>
    </location>
</feature>